<dbReference type="NCBIfam" id="NF010507">
    <property type="entry name" value="PRK13922.10-6"/>
    <property type="match status" value="1"/>
</dbReference>
<proteinExistence type="predicted"/>
<dbReference type="OrthoDB" id="5372414at2"/>
<evidence type="ECO:0000256" key="1">
    <source>
        <dbReference type="SAM" id="Coils"/>
    </source>
</evidence>
<dbReference type="GO" id="GO:0008360">
    <property type="term" value="P:regulation of cell shape"/>
    <property type="evidence" value="ECO:0007669"/>
    <property type="project" value="InterPro"/>
</dbReference>
<accession>A0A2N1J057</accession>
<dbReference type="Gene3D" id="2.40.10.350">
    <property type="entry name" value="Rod shape-determining protein MreC, domain 2"/>
    <property type="match status" value="1"/>
</dbReference>
<keyword evidence="4" id="KW-1185">Reference proteome</keyword>
<dbReference type="InterPro" id="IPR007221">
    <property type="entry name" value="MreC"/>
</dbReference>
<sequence>MNKLIFFILFLAISLLYVLDVNKLLGEKFTFFNHIKEFYINKVIVISNFTERYFNQAQTIEELKQENEKLKEYRLLYESKEQKLTDLINSIKKLKPIHEKLTQVRVLSYVEFDDFTKVWLDKQKLDDKIAGLVIDDYAAGIVVKKDNKALALLNGNEKSNYAVYIGENKAPGITHSIKKSKFIVAKYIPIWIDIKIGDEVITSGMDNIFFKGLKVGKVVSINKMADMQEAVIEPYAKVLKRRFFYIYKAKPLPKPKKEENKKELLKKESKK</sequence>
<comment type="caution">
    <text evidence="3">The sequence shown here is derived from an EMBL/GenBank/DDBJ whole genome shotgun (WGS) entry which is preliminary data.</text>
</comment>
<evidence type="ECO:0000313" key="4">
    <source>
        <dbReference type="Proteomes" id="UP000233248"/>
    </source>
</evidence>
<reference evidence="3 4" key="1">
    <citation type="submission" date="2017-09" db="EMBL/GenBank/DDBJ databases">
        <title>Genomics of the genus Arcobacter.</title>
        <authorList>
            <person name="Perez-Cataluna A."/>
            <person name="Figueras M.J."/>
            <person name="Salas-Masso N."/>
        </authorList>
    </citation>
    <scope>NUCLEOTIDE SEQUENCE [LARGE SCALE GENOMIC DNA]</scope>
    <source>
        <strain evidence="3 4">DSM 18005</strain>
    </source>
</reference>
<evidence type="ECO:0000259" key="2">
    <source>
        <dbReference type="Pfam" id="PF04085"/>
    </source>
</evidence>
<feature type="domain" description="Rod shape-determining protein MreC beta-barrel core" evidence="2">
    <location>
        <begin position="145"/>
        <end position="246"/>
    </location>
</feature>
<dbReference type="PANTHER" id="PTHR34138:SF1">
    <property type="entry name" value="CELL SHAPE-DETERMINING PROTEIN MREC"/>
    <property type="match status" value="1"/>
</dbReference>
<dbReference type="InterPro" id="IPR042175">
    <property type="entry name" value="Cell/Rod_MreC_2"/>
</dbReference>
<gene>
    <name evidence="3" type="ORF">CP960_12030</name>
</gene>
<dbReference type="EMBL" id="NXIF01000051">
    <property type="protein sequence ID" value="PKI79916.1"/>
    <property type="molecule type" value="Genomic_DNA"/>
</dbReference>
<dbReference type="GO" id="GO:0005886">
    <property type="term" value="C:plasma membrane"/>
    <property type="evidence" value="ECO:0007669"/>
    <property type="project" value="TreeGrafter"/>
</dbReference>
<evidence type="ECO:0000313" key="3">
    <source>
        <dbReference type="EMBL" id="PKI79916.1"/>
    </source>
</evidence>
<dbReference type="Proteomes" id="UP000233248">
    <property type="component" value="Unassembled WGS sequence"/>
</dbReference>
<feature type="coiled-coil region" evidence="1">
    <location>
        <begin position="53"/>
        <end position="90"/>
    </location>
</feature>
<dbReference type="KEGG" id="ahs:AHALO_2615"/>
<keyword evidence="1" id="KW-0175">Coiled coil</keyword>
<organism evidence="3 4">
    <name type="scientific">Malaciobacter halophilus</name>
    <dbReference type="NCBI Taxonomy" id="197482"/>
    <lineage>
        <taxon>Bacteria</taxon>
        <taxon>Pseudomonadati</taxon>
        <taxon>Campylobacterota</taxon>
        <taxon>Epsilonproteobacteria</taxon>
        <taxon>Campylobacterales</taxon>
        <taxon>Arcobacteraceae</taxon>
        <taxon>Malaciobacter</taxon>
    </lineage>
</organism>
<protein>
    <submittedName>
        <fullName evidence="3">Rod shape-determining protein MreC</fullName>
    </submittedName>
</protein>
<dbReference type="InterPro" id="IPR055342">
    <property type="entry name" value="MreC_beta-barrel_core"/>
</dbReference>
<name>A0A2N1J057_9BACT</name>
<dbReference type="Pfam" id="PF04085">
    <property type="entry name" value="MreC"/>
    <property type="match status" value="1"/>
</dbReference>
<dbReference type="PANTHER" id="PTHR34138">
    <property type="entry name" value="CELL SHAPE-DETERMINING PROTEIN MREC"/>
    <property type="match status" value="1"/>
</dbReference>
<dbReference type="AlphaFoldDB" id="A0A2N1J057"/>